<protein>
    <submittedName>
        <fullName evidence="1">DUF3037 domain-containing protein</fullName>
    </submittedName>
</protein>
<dbReference type="Pfam" id="PF11236">
    <property type="entry name" value="DUF3037"/>
    <property type="match status" value="1"/>
</dbReference>
<gene>
    <name evidence="1" type="ORF">FJM65_01660</name>
</gene>
<sequence>MQEKHLFEYAVLRVVPRVEREEFLNVGVILFCASKGFLQTRYELNEDRLRALCPSVDLPELQQRLNAFCKVCAGRKEGGPIGQLGTASRFRWLTANRSTIVQTSPVHPGRCQNPDETIEHLMEQLVL</sequence>
<dbReference type="OrthoDB" id="9803207at2"/>
<dbReference type="InterPro" id="IPR021398">
    <property type="entry name" value="DUF3037"/>
</dbReference>
<evidence type="ECO:0000313" key="2">
    <source>
        <dbReference type="Proteomes" id="UP000316727"/>
    </source>
</evidence>
<dbReference type="RefSeq" id="WP_140618741.1">
    <property type="nucleotide sequence ID" value="NZ_VFRQ01000001.1"/>
</dbReference>
<keyword evidence="2" id="KW-1185">Reference proteome</keyword>
<organism evidence="1 2">
    <name type="scientific">Pontibacter mangrovi</name>
    <dbReference type="NCBI Taxonomy" id="2589816"/>
    <lineage>
        <taxon>Bacteria</taxon>
        <taxon>Pseudomonadati</taxon>
        <taxon>Bacteroidota</taxon>
        <taxon>Cytophagia</taxon>
        <taxon>Cytophagales</taxon>
        <taxon>Hymenobacteraceae</taxon>
        <taxon>Pontibacter</taxon>
    </lineage>
</organism>
<dbReference type="AlphaFoldDB" id="A0A501W9N3"/>
<name>A0A501W9N3_9BACT</name>
<proteinExistence type="predicted"/>
<dbReference type="EMBL" id="VFRQ01000001">
    <property type="protein sequence ID" value="TPE46078.1"/>
    <property type="molecule type" value="Genomic_DNA"/>
</dbReference>
<reference evidence="1 2" key="1">
    <citation type="submission" date="2019-06" db="EMBL/GenBank/DDBJ databases">
        <title>A novel bacterium of genus Pontibacter, isolated from marine sediment.</title>
        <authorList>
            <person name="Huang H."/>
            <person name="Mo K."/>
            <person name="Hu Y."/>
        </authorList>
    </citation>
    <scope>NUCLEOTIDE SEQUENCE [LARGE SCALE GENOMIC DNA]</scope>
    <source>
        <strain evidence="1 2">HB172049</strain>
    </source>
</reference>
<comment type="caution">
    <text evidence="1">The sequence shown here is derived from an EMBL/GenBank/DDBJ whole genome shotgun (WGS) entry which is preliminary data.</text>
</comment>
<accession>A0A501W9N3</accession>
<dbReference type="Proteomes" id="UP000316727">
    <property type="component" value="Unassembled WGS sequence"/>
</dbReference>
<evidence type="ECO:0000313" key="1">
    <source>
        <dbReference type="EMBL" id="TPE46078.1"/>
    </source>
</evidence>